<comment type="caution">
    <text evidence="1">The sequence shown here is derived from an EMBL/GenBank/DDBJ whole genome shotgun (WGS) entry which is preliminary data.</text>
</comment>
<evidence type="ECO:0000313" key="2">
    <source>
        <dbReference type="Proteomes" id="UP001396898"/>
    </source>
</evidence>
<reference evidence="1 2" key="1">
    <citation type="submission" date="2023-01" db="EMBL/GenBank/DDBJ databases">
        <title>Analysis of 21 Apiospora genomes using comparative genomics revels a genus with tremendous synthesis potential of carbohydrate active enzymes and secondary metabolites.</title>
        <authorList>
            <person name="Sorensen T."/>
        </authorList>
    </citation>
    <scope>NUCLEOTIDE SEQUENCE [LARGE SCALE GENOMIC DNA]</scope>
    <source>
        <strain evidence="1 2">CBS 20057</strain>
    </source>
</reference>
<dbReference type="Proteomes" id="UP001396898">
    <property type="component" value="Unassembled WGS sequence"/>
</dbReference>
<accession>A0ABR1RZF1</accession>
<protein>
    <submittedName>
        <fullName evidence="1">Uncharacterized protein</fullName>
    </submittedName>
</protein>
<evidence type="ECO:0000313" key="1">
    <source>
        <dbReference type="EMBL" id="KAK8022867.1"/>
    </source>
</evidence>
<name>A0ABR1RZF1_9PEZI</name>
<dbReference type="EMBL" id="JAQQWI010000009">
    <property type="protein sequence ID" value="KAK8022867.1"/>
    <property type="molecule type" value="Genomic_DNA"/>
</dbReference>
<proteinExistence type="predicted"/>
<sequence length="155" mass="17292">MDPYKPDKSPGALLPNEKNLLNLREKFLSVFGVASLLIDEKLPQTRLQHDLLDSGDVRPNTGLIPGNNFNAALDIVPDETAWLASLRLDQEDSDAILGRYAHIRQHPNTIDEAAAIVEAATTVIRKLWPDTTKYKMNQKNTDGVLRTLSTWTTIC</sequence>
<gene>
    <name evidence="1" type="ORF">PG991_006748</name>
</gene>
<organism evidence="1 2">
    <name type="scientific">Apiospora marii</name>
    <dbReference type="NCBI Taxonomy" id="335849"/>
    <lineage>
        <taxon>Eukaryota</taxon>
        <taxon>Fungi</taxon>
        <taxon>Dikarya</taxon>
        <taxon>Ascomycota</taxon>
        <taxon>Pezizomycotina</taxon>
        <taxon>Sordariomycetes</taxon>
        <taxon>Xylariomycetidae</taxon>
        <taxon>Amphisphaeriales</taxon>
        <taxon>Apiosporaceae</taxon>
        <taxon>Apiospora</taxon>
    </lineage>
</organism>
<keyword evidence="2" id="KW-1185">Reference proteome</keyword>